<dbReference type="SUPFAM" id="SSF46565">
    <property type="entry name" value="Chaperone J-domain"/>
    <property type="match status" value="1"/>
</dbReference>
<feature type="region of interest" description="Disordered" evidence="5">
    <location>
        <begin position="50"/>
        <end position="82"/>
    </location>
</feature>
<sequence length="373" mass="41873">MEINKDEALRCLSIANNHYSSRNFTAAVKFAKKSISLFPTDQAKTFLEKAEKSMASEPPSTGKSTAVPTRQASEPVPEKKYTAEQTKAVREVLSCGTNYYKVLAVEKTSSDSQIKKAYRKLALQFHPDKNGAPGADEAFKLISKAFTVLSDPQKRAIHDSGGGDPEQRASQPHPGFSAHRTHSGYREEVSPEELFNMFFGGGNFPRRGAGHRTFNFAQAQAQARQQRQEGTNVAGWIQVLPLLLLFAFTILSAFLTSDNTPPLYSFSPSATYTHKRATKSHHVPYYVNPKAFKASEQTRHKLARVEKEVESDWVHNLHQTCQAERRERANRITLARGVLFGIGRDEKRYQDALKMPTKSCDELKKFGYSANYY</sequence>
<evidence type="ECO:0000313" key="9">
    <source>
        <dbReference type="Proteomes" id="UP001448207"/>
    </source>
</evidence>
<proteinExistence type="predicted"/>
<dbReference type="PANTHER" id="PTHR43908:SF3">
    <property type="entry name" value="AT29763P-RELATED"/>
    <property type="match status" value="1"/>
</dbReference>
<evidence type="ECO:0000256" key="4">
    <source>
        <dbReference type="ARBA" id="ARBA00023136"/>
    </source>
</evidence>
<evidence type="ECO:0000256" key="6">
    <source>
        <dbReference type="SAM" id="Phobius"/>
    </source>
</evidence>
<dbReference type="CDD" id="cd06257">
    <property type="entry name" value="DnaJ"/>
    <property type="match status" value="1"/>
</dbReference>
<feature type="region of interest" description="Disordered" evidence="5">
    <location>
        <begin position="154"/>
        <end position="183"/>
    </location>
</feature>
<dbReference type="Pfam" id="PF00226">
    <property type="entry name" value="DnaJ"/>
    <property type="match status" value="1"/>
</dbReference>
<dbReference type="EMBL" id="JBCLYO010000019">
    <property type="protein sequence ID" value="KAL0081028.1"/>
    <property type="molecule type" value="Genomic_DNA"/>
</dbReference>
<dbReference type="Pfam" id="PF09320">
    <property type="entry name" value="DUF1977"/>
    <property type="match status" value="1"/>
</dbReference>
<dbReference type="Proteomes" id="UP001448207">
    <property type="component" value="Unassembled WGS sequence"/>
</dbReference>
<accession>A0ABR3ARN4</accession>
<dbReference type="Gene3D" id="1.10.287.110">
    <property type="entry name" value="DnaJ domain"/>
    <property type="match status" value="1"/>
</dbReference>
<evidence type="ECO:0000256" key="3">
    <source>
        <dbReference type="ARBA" id="ARBA00022989"/>
    </source>
</evidence>
<evidence type="ECO:0000259" key="7">
    <source>
        <dbReference type="PROSITE" id="PS50076"/>
    </source>
</evidence>
<dbReference type="InterPro" id="IPR036869">
    <property type="entry name" value="J_dom_sf"/>
</dbReference>
<dbReference type="InterPro" id="IPR015399">
    <property type="entry name" value="DUF1977_DnaJ-like"/>
</dbReference>
<gene>
    <name evidence="8" type="ORF">J3Q64DRAFT_1758585</name>
</gene>
<dbReference type="InterPro" id="IPR001623">
    <property type="entry name" value="DnaJ_domain"/>
</dbReference>
<keyword evidence="3 6" id="KW-1133">Transmembrane helix</keyword>
<feature type="transmembrane region" description="Helical" evidence="6">
    <location>
        <begin position="233"/>
        <end position="255"/>
    </location>
</feature>
<comment type="caution">
    <text evidence="8">The sequence shown here is derived from an EMBL/GenBank/DDBJ whole genome shotgun (WGS) entry which is preliminary data.</text>
</comment>
<dbReference type="PROSITE" id="PS50076">
    <property type="entry name" value="DNAJ_2"/>
    <property type="match status" value="1"/>
</dbReference>
<keyword evidence="4 6" id="KW-0472">Membrane</keyword>
<evidence type="ECO:0000256" key="5">
    <source>
        <dbReference type="SAM" id="MobiDB-lite"/>
    </source>
</evidence>
<keyword evidence="9" id="KW-1185">Reference proteome</keyword>
<dbReference type="InterPro" id="IPR051100">
    <property type="entry name" value="DnaJ_subfamily_B/C"/>
</dbReference>
<dbReference type="PANTHER" id="PTHR43908">
    <property type="entry name" value="AT29763P-RELATED"/>
    <property type="match status" value="1"/>
</dbReference>
<dbReference type="SMART" id="SM00271">
    <property type="entry name" value="DnaJ"/>
    <property type="match status" value="1"/>
</dbReference>
<reference evidence="8 9" key="1">
    <citation type="submission" date="2024-04" db="EMBL/GenBank/DDBJ databases">
        <title>Symmetric and asymmetric DNA N6-adenine methylation regulates different biological responses in Mucorales.</title>
        <authorList>
            <consortium name="Lawrence Berkeley National Laboratory"/>
            <person name="Lax C."/>
            <person name="Mondo S.J."/>
            <person name="Osorio-Concepcion M."/>
            <person name="Muszewska A."/>
            <person name="Corrochano-Luque M."/>
            <person name="Gutierrez G."/>
            <person name="Riley R."/>
            <person name="Lipzen A."/>
            <person name="Guo J."/>
            <person name="Hundley H."/>
            <person name="Amirebrahimi M."/>
            <person name="Ng V."/>
            <person name="Lorenzo-Gutierrez D."/>
            <person name="Binder U."/>
            <person name="Yang J."/>
            <person name="Song Y."/>
            <person name="Canovas D."/>
            <person name="Navarro E."/>
            <person name="Freitag M."/>
            <person name="Gabaldon T."/>
            <person name="Grigoriev I.V."/>
            <person name="Corrochano L.M."/>
            <person name="Nicolas F.E."/>
            <person name="Garre V."/>
        </authorList>
    </citation>
    <scope>NUCLEOTIDE SEQUENCE [LARGE SCALE GENOMIC DNA]</scope>
    <source>
        <strain evidence="8 9">L51</strain>
    </source>
</reference>
<name>A0ABR3ARN4_PHYBL</name>
<comment type="subcellular location">
    <subcellularLocation>
        <location evidence="1">Membrane</location>
        <topology evidence="1">Single-pass membrane protein</topology>
    </subcellularLocation>
</comment>
<evidence type="ECO:0000313" key="8">
    <source>
        <dbReference type="EMBL" id="KAL0081028.1"/>
    </source>
</evidence>
<organism evidence="8 9">
    <name type="scientific">Phycomyces blakesleeanus</name>
    <dbReference type="NCBI Taxonomy" id="4837"/>
    <lineage>
        <taxon>Eukaryota</taxon>
        <taxon>Fungi</taxon>
        <taxon>Fungi incertae sedis</taxon>
        <taxon>Mucoromycota</taxon>
        <taxon>Mucoromycotina</taxon>
        <taxon>Mucoromycetes</taxon>
        <taxon>Mucorales</taxon>
        <taxon>Phycomycetaceae</taxon>
        <taxon>Phycomyces</taxon>
    </lineage>
</organism>
<protein>
    <submittedName>
        <fullName evidence="8">DnaJ-like protein subfamily B member 12-like protein</fullName>
    </submittedName>
</protein>
<feature type="compositionally biased region" description="Polar residues" evidence="5">
    <location>
        <begin position="58"/>
        <end position="72"/>
    </location>
</feature>
<evidence type="ECO:0000256" key="2">
    <source>
        <dbReference type="ARBA" id="ARBA00022692"/>
    </source>
</evidence>
<feature type="domain" description="J" evidence="7">
    <location>
        <begin position="98"/>
        <end position="162"/>
    </location>
</feature>
<keyword evidence="2 6" id="KW-0812">Transmembrane</keyword>
<dbReference type="PRINTS" id="PR00625">
    <property type="entry name" value="JDOMAIN"/>
</dbReference>
<evidence type="ECO:0000256" key="1">
    <source>
        <dbReference type="ARBA" id="ARBA00004167"/>
    </source>
</evidence>